<feature type="transmembrane region" description="Helical" evidence="1">
    <location>
        <begin position="32"/>
        <end position="53"/>
    </location>
</feature>
<feature type="transmembrane region" description="Helical" evidence="1">
    <location>
        <begin position="338"/>
        <end position="358"/>
    </location>
</feature>
<proteinExistence type="predicted"/>
<keyword evidence="1" id="KW-0812">Transmembrane</keyword>
<feature type="transmembrane region" description="Helical" evidence="1">
    <location>
        <begin position="192"/>
        <end position="212"/>
    </location>
</feature>
<feature type="transmembrane region" description="Helical" evidence="1">
    <location>
        <begin position="83"/>
        <end position="114"/>
    </location>
</feature>
<dbReference type="Proteomes" id="UP001501752">
    <property type="component" value="Unassembled WGS sequence"/>
</dbReference>
<evidence type="ECO:0000256" key="1">
    <source>
        <dbReference type="SAM" id="Phobius"/>
    </source>
</evidence>
<sequence length="421" mass="43219">MAKSDPEAATTPDAVAVADADADGSAGVPDSALLPVTGCVWWLFLAGALEILLGRADLAHVGLGTSMVVAGFGLLRLERWAYWAGWAAVLGLAAVAFRTWPNAVLAALGPCFLLRPATRRAAHFPPFAGSPFSPGIALCALALGTPSLALAFVVEHFGRNPRDPAFLLGGLLCGALVTVTAFAGLGVRRWVWACDLLWIAALLGLSAFWFTLARYDDLQGLAFCGINLLFAAAACAALFQRGVRGPVFGARTKRGVFAPPVLVGGPVLAAAAAATYLLPGRLGAPVLAYTVFGLVTGTVVGLVPGANPAERIAAFSAGLLLAAASYVARGGLLPYTGQWSAVVVGVLFVLVTAVAAAVRSRAWFVLLLLGVGTVYGVTEPLFQAAPSTYLATLRSGATGIFLGFSLGFTASGLLGLELVER</sequence>
<feature type="transmembrane region" description="Helical" evidence="1">
    <location>
        <begin position="312"/>
        <end position="332"/>
    </location>
</feature>
<organism evidence="2 3">
    <name type="scientific">Kitasatospora terrestris</name>
    <dbReference type="NCBI Taxonomy" id="258051"/>
    <lineage>
        <taxon>Bacteria</taxon>
        <taxon>Bacillati</taxon>
        <taxon>Actinomycetota</taxon>
        <taxon>Actinomycetes</taxon>
        <taxon>Kitasatosporales</taxon>
        <taxon>Streptomycetaceae</taxon>
        <taxon>Kitasatospora</taxon>
    </lineage>
</organism>
<evidence type="ECO:0000313" key="3">
    <source>
        <dbReference type="Proteomes" id="UP001501752"/>
    </source>
</evidence>
<keyword evidence="1" id="KW-0472">Membrane</keyword>
<gene>
    <name evidence="2" type="ORF">GCM10023235_30900</name>
</gene>
<protein>
    <recommendedName>
        <fullName evidence="4">DUF2157 domain-containing protein</fullName>
    </recommendedName>
</protein>
<keyword evidence="1" id="KW-1133">Transmembrane helix</keyword>
<feature type="transmembrane region" description="Helical" evidence="1">
    <location>
        <begin position="397"/>
        <end position="419"/>
    </location>
</feature>
<feature type="transmembrane region" description="Helical" evidence="1">
    <location>
        <begin position="58"/>
        <end position="77"/>
    </location>
</feature>
<feature type="transmembrane region" description="Helical" evidence="1">
    <location>
        <begin position="218"/>
        <end position="239"/>
    </location>
</feature>
<feature type="transmembrane region" description="Helical" evidence="1">
    <location>
        <begin position="365"/>
        <end position="385"/>
    </location>
</feature>
<feature type="transmembrane region" description="Helical" evidence="1">
    <location>
        <begin position="135"/>
        <end position="154"/>
    </location>
</feature>
<dbReference type="RefSeq" id="WP_345697408.1">
    <property type="nucleotide sequence ID" value="NZ_BAABIS010000001.1"/>
</dbReference>
<feature type="transmembrane region" description="Helical" evidence="1">
    <location>
        <begin position="166"/>
        <end position="185"/>
    </location>
</feature>
<reference evidence="3" key="1">
    <citation type="journal article" date="2019" name="Int. J. Syst. Evol. Microbiol.">
        <title>The Global Catalogue of Microorganisms (GCM) 10K type strain sequencing project: providing services to taxonomists for standard genome sequencing and annotation.</title>
        <authorList>
            <consortium name="The Broad Institute Genomics Platform"/>
            <consortium name="The Broad Institute Genome Sequencing Center for Infectious Disease"/>
            <person name="Wu L."/>
            <person name="Ma J."/>
        </authorList>
    </citation>
    <scope>NUCLEOTIDE SEQUENCE [LARGE SCALE GENOMIC DNA]</scope>
    <source>
        <strain evidence="3">JCM 13006</strain>
    </source>
</reference>
<accession>A0ABP9DQD7</accession>
<comment type="caution">
    <text evidence="2">The sequence shown here is derived from an EMBL/GenBank/DDBJ whole genome shotgun (WGS) entry which is preliminary data.</text>
</comment>
<keyword evidence="3" id="KW-1185">Reference proteome</keyword>
<name>A0ABP9DQD7_9ACTN</name>
<dbReference type="EMBL" id="BAABIS010000001">
    <property type="protein sequence ID" value="GAA4851673.1"/>
    <property type="molecule type" value="Genomic_DNA"/>
</dbReference>
<feature type="transmembrane region" description="Helical" evidence="1">
    <location>
        <begin position="260"/>
        <end position="278"/>
    </location>
</feature>
<evidence type="ECO:0000313" key="2">
    <source>
        <dbReference type="EMBL" id="GAA4851673.1"/>
    </source>
</evidence>
<feature type="transmembrane region" description="Helical" evidence="1">
    <location>
        <begin position="284"/>
        <end position="305"/>
    </location>
</feature>
<evidence type="ECO:0008006" key="4">
    <source>
        <dbReference type="Google" id="ProtNLM"/>
    </source>
</evidence>